<evidence type="ECO:0000313" key="1">
    <source>
        <dbReference type="EMBL" id="RTR11993.1"/>
    </source>
</evidence>
<proteinExistence type="predicted"/>
<sequence>MDDFVSDILACVQDELSFELRARVAGMLAKNRTREMEKAFPEHRYGNPNAGNELNNKGYHRLGRVLDRDSVKHAINFLSNRKVYAAHVPVYSDGVARNIKDTKKISDYGSYKLSDVIETPGILDLALRDDILDIVTDYIGAPPLIYSMHAWWTYADRPTPGLTHSIHRDQDDYRFVSLFLLLTDVPTLEDGPTVYYAGTHQAKTLAPISIAHPSPSVRALAHQIGTLNNFFPPLSGNAYHISDLLRRLFKSEEVIFTGMAGTAVLADTFGFHSGTQPVENDRLVVWLRYGLYRNLAYQIDKTSPVPINTEIYQRLTPIQREMTKLLISNK</sequence>
<keyword evidence="2" id="KW-1185">Reference proteome</keyword>
<evidence type="ECO:0008006" key="3">
    <source>
        <dbReference type="Google" id="ProtNLM"/>
    </source>
</evidence>
<evidence type="ECO:0000313" key="2">
    <source>
        <dbReference type="Proteomes" id="UP000277007"/>
    </source>
</evidence>
<dbReference type="EMBL" id="RXMA01000063">
    <property type="protein sequence ID" value="RTR11993.1"/>
    <property type="molecule type" value="Genomic_DNA"/>
</dbReference>
<dbReference type="RefSeq" id="WP_126620744.1">
    <property type="nucleotide sequence ID" value="NZ_JBHUCY010000104.1"/>
</dbReference>
<comment type="caution">
    <text evidence="1">The sequence shown here is derived from an EMBL/GenBank/DDBJ whole genome shotgun (WGS) entry which is preliminary data.</text>
</comment>
<accession>A0A431V9K5</accession>
<dbReference type="Proteomes" id="UP000277007">
    <property type="component" value="Unassembled WGS sequence"/>
</dbReference>
<reference evidence="1 2" key="1">
    <citation type="submission" date="2018-12" db="EMBL/GenBank/DDBJ databases">
        <authorList>
            <person name="Yang Y."/>
        </authorList>
    </citation>
    <scope>NUCLEOTIDE SEQUENCE [LARGE SCALE GENOMIC DNA]</scope>
    <source>
        <strain evidence="1 2">L-25-5w-1</strain>
    </source>
</reference>
<dbReference type="OrthoDB" id="324927at2"/>
<gene>
    <name evidence="1" type="ORF">EJ903_25805</name>
</gene>
<protein>
    <recommendedName>
        <fullName evidence="3">Phytanoyl-CoA dioxygenase</fullName>
    </recommendedName>
</protein>
<dbReference type="AlphaFoldDB" id="A0A431V9K5"/>
<organism evidence="1 2">
    <name type="scientific">Azospirillum griseum</name>
    <dbReference type="NCBI Taxonomy" id="2496639"/>
    <lineage>
        <taxon>Bacteria</taxon>
        <taxon>Pseudomonadati</taxon>
        <taxon>Pseudomonadota</taxon>
        <taxon>Alphaproteobacteria</taxon>
        <taxon>Rhodospirillales</taxon>
        <taxon>Azospirillaceae</taxon>
        <taxon>Azospirillum</taxon>
    </lineage>
</organism>
<dbReference type="SUPFAM" id="SSF51197">
    <property type="entry name" value="Clavaminate synthase-like"/>
    <property type="match status" value="1"/>
</dbReference>
<dbReference type="Gene3D" id="2.60.120.620">
    <property type="entry name" value="q2cbj1_9rhob like domain"/>
    <property type="match status" value="1"/>
</dbReference>
<name>A0A431V9K5_9PROT</name>